<keyword evidence="2 4" id="KW-0012">Acyltransferase</keyword>
<evidence type="ECO:0000313" key="5">
    <source>
        <dbReference type="Proteomes" id="UP000559404"/>
    </source>
</evidence>
<dbReference type="Pfam" id="PF02794">
    <property type="entry name" value="HlyC"/>
    <property type="match status" value="1"/>
</dbReference>
<keyword evidence="5" id="KW-1185">Reference proteome</keyword>
<gene>
    <name evidence="4" type="ORF">H1W37_19975</name>
</gene>
<feature type="region of interest" description="Disordered" evidence="3">
    <location>
        <begin position="1"/>
        <end position="22"/>
    </location>
</feature>
<comment type="similarity">
    <text evidence="1 2">Belongs to the RTX toxin acyltransferase family.</text>
</comment>
<dbReference type="GO" id="GO:0031640">
    <property type="term" value="P:killing of cells of another organism"/>
    <property type="evidence" value="ECO:0007669"/>
    <property type="project" value="UniProtKB-KW"/>
</dbReference>
<keyword evidence="2" id="KW-0204">Cytolysis</keyword>
<accession>A0A838XU05</accession>
<keyword evidence="2 4" id="KW-0808">Transferase</keyword>
<feature type="compositionally biased region" description="Polar residues" evidence="3">
    <location>
        <begin position="1"/>
        <end position="12"/>
    </location>
</feature>
<organism evidence="4 5">
    <name type="scientific">Stappia taiwanensis</name>
    <dbReference type="NCBI Taxonomy" id="992267"/>
    <lineage>
        <taxon>Bacteria</taxon>
        <taxon>Pseudomonadati</taxon>
        <taxon>Pseudomonadota</taxon>
        <taxon>Alphaproteobacteria</taxon>
        <taxon>Hyphomicrobiales</taxon>
        <taxon>Stappiaceae</taxon>
        <taxon>Stappia</taxon>
    </lineage>
</organism>
<evidence type="ECO:0000256" key="1">
    <source>
        <dbReference type="ARBA" id="ARBA00005686"/>
    </source>
</evidence>
<dbReference type="EC" id="2.3.1.-" evidence="2"/>
<reference evidence="4 5" key="2">
    <citation type="submission" date="2020-08" db="EMBL/GenBank/DDBJ databases">
        <title>Stappia taiwanensis sp. nov., isolated from a coastal thermal spring.</title>
        <authorList>
            <person name="Kampfer P."/>
        </authorList>
    </citation>
    <scope>NUCLEOTIDE SEQUENCE [LARGE SCALE GENOMIC DNA]</scope>
    <source>
        <strain evidence="4 5">DSM 23284</strain>
    </source>
</reference>
<sequence length="195" mass="21253">MKNENSSSQTNPAKGVGNGVPQLDPAMTEKIAQVRSKVHETFGKVALAMMALPRYRHLSLLDLNAVLLEPLIRDRVAIASSTKSETGEASHLDTLSGIAIWASVSEDVDQKIREQIKAGVFPLRLAADDWNSGSIHWLFDVIAPNERLTTSVIANFKQVVKEGDLRIHPLITRLVDPETLKKMGAAPVNAKKADA</sequence>
<dbReference type="Proteomes" id="UP000559404">
    <property type="component" value="Unassembled WGS sequence"/>
</dbReference>
<dbReference type="InterPro" id="IPR003996">
    <property type="entry name" value="RTX_toxin-activating_protC_bac"/>
</dbReference>
<protein>
    <recommendedName>
        <fullName evidence="2">RTX toxin-activating lysine-acyltransferase</fullName>
        <ecNumber evidence="2">2.3.1.-</ecNumber>
    </recommendedName>
</protein>
<dbReference type="AlphaFoldDB" id="A0A838XU05"/>
<evidence type="ECO:0000256" key="2">
    <source>
        <dbReference type="RuleBase" id="RU368102"/>
    </source>
</evidence>
<keyword evidence="2" id="KW-0963">Cytoplasm</keyword>
<comment type="subcellular location">
    <subcellularLocation>
        <location evidence="2">Cytoplasm</location>
    </subcellularLocation>
</comment>
<comment type="function">
    <text evidence="2">Involved in fatty acylation of protoxin at internal lysine residues, thereby converting it to the active toxin.</text>
</comment>
<dbReference type="GO" id="GO:0005737">
    <property type="term" value="C:cytoplasm"/>
    <property type="evidence" value="ECO:0007669"/>
    <property type="project" value="UniProtKB-SubCell"/>
</dbReference>
<evidence type="ECO:0000256" key="3">
    <source>
        <dbReference type="SAM" id="MobiDB-lite"/>
    </source>
</evidence>
<name>A0A838XU05_9HYPH</name>
<proteinExistence type="inferred from homology"/>
<evidence type="ECO:0000313" key="4">
    <source>
        <dbReference type="EMBL" id="MBA4613942.1"/>
    </source>
</evidence>
<comment type="caution">
    <text evidence="4">The sequence shown here is derived from an EMBL/GenBank/DDBJ whole genome shotgun (WGS) entry which is preliminary data.</text>
</comment>
<dbReference type="GO" id="GO:0009404">
    <property type="term" value="P:toxin metabolic process"/>
    <property type="evidence" value="ECO:0007669"/>
    <property type="project" value="UniProtKB-UniRule"/>
</dbReference>
<dbReference type="EMBL" id="JACEON010000032">
    <property type="protein sequence ID" value="MBA4613942.1"/>
    <property type="molecule type" value="Genomic_DNA"/>
</dbReference>
<dbReference type="GO" id="GO:0016746">
    <property type="term" value="F:acyltransferase activity"/>
    <property type="evidence" value="ECO:0007669"/>
    <property type="project" value="UniProtKB-UniRule"/>
</dbReference>
<reference evidence="4 5" key="1">
    <citation type="submission" date="2020-07" db="EMBL/GenBank/DDBJ databases">
        <authorList>
            <person name="Li M."/>
        </authorList>
    </citation>
    <scope>NUCLEOTIDE SEQUENCE [LARGE SCALE GENOMIC DNA]</scope>
    <source>
        <strain evidence="4 5">DSM 23284</strain>
    </source>
</reference>